<evidence type="ECO:0000256" key="1">
    <source>
        <dbReference type="SAM" id="MobiDB-lite"/>
    </source>
</evidence>
<protein>
    <submittedName>
        <fullName evidence="2">Uncharacterized protein</fullName>
    </submittedName>
</protein>
<feature type="compositionally biased region" description="Polar residues" evidence="1">
    <location>
        <begin position="102"/>
        <end position="118"/>
    </location>
</feature>
<proteinExistence type="predicted"/>
<dbReference type="GeneID" id="63825456"/>
<feature type="region of interest" description="Disordered" evidence="1">
    <location>
        <begin position="1"/>
        <end position="33"/>
    </location>
</feature>
<dbReference type="Proteomes" id="UP000076871">
    <property type="component" value="Unassembled WGS sequence"/>
</dbReference>
<dbReference type="AlphaFoldDB" id="A0A165F8V5"/>
<dbReference type="EMBL" id="KV427614">
    <property type="protein sequence ID" value="KZT08608.1"/>
    <property type="molecule type" value="Genomic_DNA"/>
</dbReference>
<name>A0A165F8V5_9APHY</name>
<sequence>MDGSNNLNRRGRCSIPRTNMMLSAPGTRKRVNPDSLAARLGPELVKELEALLEPGMTEMPPFSVRQAIQKRYNIDRRHVYDWFHSKGLRVTKDRSLEDESRTSSLEPQVTNHSVYDDF</sequence>
<gene>
    <name evidence="2" type="ORF">LAESUDRAFT_723489</name>
</gene>
<dbReference type="OrthoDB" id="3038119at2759"/>
<keyword evidence="3" id="KW-1185">Reference proteome</keyword>
<evidence type="ECO:0000313" key="3">
    <source>
        <dbReference type="Proteomes" id="UP000076871"/>
    </source>
</evidence>
<dbReference type="InParanoid" id="A0A165F8V5"/>
<dbReference type="RefSeq" id="XP_040766348.1">
    <property type="nucleotide sequence ID" value="XM_040908427.1"/>
</dbReference>
<accession>A0A165F8V5</accession>
<reference evidence="2 3" key="1">
    <citation type="journal article" date="2016" name="Mol. Biol. Evol.">
        <title>Comparative Genomics of Early-Diverging Mushroom-Forming Fungi Provides Insights into the Origins of Lignocellulose Decay Capabilities.</title>
        <authorList>
            <person name="Nagy L.G."/>
            <person name="Riley R."/>
            <person name="Tritt A."/>
            <person name="Adam C."/>
            <person name="Daum C."/>
            <person name="Floudas D."/>
            <person name="Sun H."/>
            <person name="Yadav J.S."/>
            <person name="Pangilinan J."/>
            <person name="Larsson K.H."/>
            <person name="Matsuura K."/>
            <person name="Barry K."/>
            <person name="Labutti K."/>
            <person name="Kuo R."/>
            <person name="Ohm R.A."/>
            <person name="Bhattacharya S.S."/>
            <person name="Shirouzu T."/>
            <person name="Yoshinaga Y."/>
            <person name="Martin F.M."/>
            <person name="Grigoriev I.V."/>
            <person name="Hibbett D.S."/>
        </authorList>
    </citation>
    <scope>NUCLEOTIDE SEQUENCE [LARGE SCALE GENOMIC DNA]</scope>
    <source>
        <strain evidence="2 3">93-53</strain>
    </source>
</reference>
<dbReference type="STRING" id="1314785.A0A165F8V5"/>
<feature type="region of interest" description="Disordered" evidence="1">
    <location>
        <begin position="93"/>
        <end position="118"/>
    </location>
</feature>
<evidence type="ECO:0000313" key="2">
    <source>
        <dbReference type="EMBL" id="KZT08608.1"/>
    </source>
</evidence>
<organism evidence="2 3">
    <name type="scientific">Laetiporus sulphureus 93-53</name>
    <dbReference type="NCBI Taxonomy" id="1314785"/>
    <lineage>
        <taxon>Eukaryota</taxon>
        <taxon>Fungi</taxon>
        <taxon>Dikarya</taxon>
        <taxon>Basidiomycota</taxon>
        <taxon>Agaricomycotina</taxon>
        <taxon>Agaricomycetes</taxon>
        <taxon>Polyporales</taxon>
        <taxon>Laetiporus</taxon>
    </lineage>
</organism>